<sequence>YFKSEPQEPHIHPSFSAESKWTLSEEMKQFSEITYTKRIELIKAKLINKTALDIWHPITITCEEAIFKRLKVILIVRVSGACR</sequence>
<name>A0ACA9SS30_9GLOM</name>
<feature type="non-terminal residue" evidence="1">
    <location>
        <position position="83"/>
    </location>
</feature>
<keyword evidence="2" id="KW-1185">Reference proteome</keyword>
<protein>
    <submittedName>
        <fullName evidence="1">8067_t:CDS:1</fullName>
    </submittedName>
</protein>
<accession>A0ACA9SS30</accession>
<feature type="non-terminal residue" evidence="1">
    <location>
        <position position="1"/>
    </location>
</feature>
<dbReference type="Proteomes" id="UP000789920">
    <property type="component" value="Unassembled WGS sequence"/>
</dbReference>
<dbReference type="EMBL" id="CAJVQC010151769">
    <property type="protein sequence ID" value="CAG8846546.1"/>
    <property type="molecule type" value="Genomic_DNA"/>
</dbReference>
<evidence type="ECO:0000313" key="2">
    <source>
        <dbReference type="Proteomes" id="UP000789920"/>
    </source>
</evidence>
<reference evidence="1" key="1">
    <citation type="submission" date="2021-06" db="EMBL/GenBank/DDBJ databases">
        <authorList>
            <person name="Kallberg Y."/>
            <person name="Tangrot J."/>
            <person name="Rosling A."/>
        </authorList>
    </citation>
    <scope>NUCLEOTIDE SEQUENCE</scope>
    <source>
        <strain evidence="1">MA461A</strain>
    </source>
</reference>
<organism evidence="1 2">
    <name type="scientific">Racocetra persica</name>
    <dbReference type="NCBI Taxonomy" id="160502"/>
    <lineage>
        <taxon>Eukaryota</taxon>
        <taxon>Fungi</taxon>
        <taxon>Fungi incertae sedis</taxon>
        <taxon>Mucoromycota</taxon>
        <taxon>Glomeromycotina</taxon>
        <taxon>Glomeromycetes</taxon>
        <taxon>Diversisporales</taxon>
        <taxon>Gigasporaceae</taxon>
        <taxon>Racocetra</taxon>
    </lineage>
</organism>
<gene>
    <name evidence="1" type="ORF">RPERSI_LOCUS34195</name>
</gene>
<evidence type="ECO:0000313" key="1">
    <source>
        <dbReference type="EMBL" id="CAG8846546.1"/>
    </source>
</evidence>
<proteinExistence type="predicted"/>
<comment type="caution">
    <text evidence="1">The sequence shown here is derived from an EMBL/GenBank/DDBJ whole genome shotgun (WGS) entry which is preliminary data.</text>
</comment>